<evidence type="ECO:0000313" key="13">
    <source>
        <dbReference type="Proteomes" id="UP000694403"/>
    </source>
</evidence>
<dbReference type="InterPro" id="IPR001478">
    <property type="entry name" value="PDZ"/>
</dbReference>
<evidence type="ECO:0000256" key="5">
    <source>
        <dbReference type="ARBA" id="ARBA00022553"/>
    </source>
</evidence>
<evidence type="ECO:0000256" key="3">
    <source>
        <dbReference type="ARBA" id="ARBA00022473"/>
    </source>
</evidence>
<dbReference type="PROSITE" id="PS51307">
    <property type="entry name" value="ASD2"/>
    <property type="match status" value="1"/>
</dbReference>
<keyword evidence="5" id="KW-0597">Phosphoprotein</keyword>
<comment type="similarity">
    <text evidence="2">Belongs to the shroom family.</text>
</comment>
<keyword evidence="4" id="KW-0963">Cytoplasm</keyword>
<sequence length="1522" mass="168413">MEPPEERTESRLVSFQYVHVQLQGGAPWGFTLKGGLEHGEPLIVSKVEDGGKAALSRKMRPGDELVNINGTPLYGSRQEALVLIKGSYRTLKMIVRRRNVPVIRPHSWHLAKLSEVRTEAATMHCPSDTFSLSWHSGCDSSDLSLQWAQLSRHCSTEKSSSIGSMESLDPPGQTYYEGSLSPVDQSMYQNKRDSAYSSFSASSNASDYALSLRPEETSSTDSILQGLGPCRAHEGRYLQTGSEGADVSRQLYGHLAPNSRPSSCPHESNLSGSSKSGAPPQPPVRRDSLRASNPQPAGTERRRASAPADALHLPGRWTSDTSLCLQDKEPEGVGGHLKERLSADQYYMLSSHLDRRQPSMEQLLGESTEYPQGAAHGQCQDKSAHEGEPGTNSDPPPSPRKGHRHSAPEQLLASQLRSLAVATGSSCWDTQMQDGHQWTVNPLHLEQPGPGRQTEDAKEQPCGDPAVGTVRADDHATQAQHSPRRAQDSCHSQGPYRCYPELERSCSTPGKSAVPQQPADLTPACSSEVLVEEEKESRESRPGTRKSGPSHQRSAQLRRRSERFATNLRNEIQRRKAQLQKSKGSAALLCGEEPVEETDEPCESLPNPSAPPQGRLPSSGDRSSVSMARARAKCLSPTAGTVPAGELGRSPGCPVVRSAPASQPARKGPSPPTPDREKQRAPAAGGRWRWSPEHKLQRALSPGEAYAKGPEAPASPLRQAEDAVLLPFADRRKFFEETSRCVACLPARHNKPPSFRPKAAEPHAFQPLGAECRELRCRSVDQSYPPLSPGRQNLPAYAECCLEPPMCYTGLPRHGEFEYLRPFARACAGTAPVLREPCRYCSGDMCPALLQRNMQPSHHGYRCHPHPWVPRCSDCCCSVPHKALEESEPWPGRKAFLPEFPLEEWEPGAVNRKGSQSVSEQAHYEINFQREGPFRPCLGSSKQTWPPCYRAASSLDLSWDCERRAPESPSEPLHRPLRGRAFSESHLNMEPPSTRGQETRDATLAKLDETRPMTPCPARKKGPPPPRPPPPNWEKYRTRRASHHHLYPLEPAGPGSALVVVPLEQPHHQGGGSVETARQRSQSLPLDKLPGNSTKPVAISQPRMPDTLPQESLDTGHLLEQGSSHYYCHVSPREPLALDTGTRDAPRPDRPSEEVVKETPRWDTGRSVKDEQYQVISWGQARPRPSPPYLAPEEVESAQESAEVESCRLGKQSPCRMTSEELMRDVAGRDRSLAGVLSPASGMVTAAEVMGELFSAGDRRSWMDHYQQDWRLEKQSEAEAQEREEFQPISPPPGGAVSPTSYSAYYNTSAGKAELLNKMKELPEVAEGTSEEEVDHELAQKKAQLIESISRKLAVLQEVQRGLQEDINANTVLGEEVECQVKGICKPNEFDKFRLFIGDLDKVVNLLLSLSGRLARVENALNSLDHEATEAEKLVLLEKKRQLTEQLEDAKELKEHVDRRERAVFGTISRSLPAEQLQDYQHFVKMKSALIIEQRELEEKIKLGEEQLRCLRESLLLGPRDY</sequence>
<dbReference type="FunFam" id="2.30.42.10:FF:000100">
    <property type="entry name" value="Shroom family member 2"/>
    <property type="match status" value="1"/>
</dbReference>
<evidence type="ECO:0000256" key="2">
    <source>
        <dbReference type="ARBA" id="ARBA00006469"/>
    </source>
</evidence>
<evidence type="ECO:0000256" key="4">
    <source>
        <dbReference type="ARBA" id="ARBA00022490"/>
    </source>
</evidence>
<evidence type="ECO:0000256" key="6">
    <source>
        <dbReference type="ARBA" id="ARBA00023203"/>
    </source>
</evidence>
<keyword evidence="13" id="KW-1185">Reference proteome</keyword>
<feature type="compositionally biased region" description="Polar residues" evidence="9">
    <location>
        <begin position="259"/>
        <end position="276"/>
    </location>
</feature>
<dbReference type="GO" id="GO:0043296">
    <property type="term" value="C:apical junction complex"/>
    <property type="evidence" value="ECO:0007669"/>
    <property type="project" value="TreeGrafter"/>
</dbReference>
<feature type="coiled-coil region" evidence="8">
    <location>
        <begin position="1414"/>
        <end position="1463"/>
    </location>
</feature>
<feature type="region of interest" description="Disordered" evidence="9">
    <location>
        <begin position="1005"/>
        <end position="1035"/>
    </location>
</feature>
<feature type="compositionally biased region" description="Pro residues" evidence="9">
    <location>
        <begin position="1023"/>
        <end position="1032"/>
    </location>
</feature>
<dbReference type="Pfam" id="PF00595">
    <property type="entry name" value="PDZ"/>
    <property type="match status" value="1"/>
</dbReference>
<feature type="region of interest" description="Disordered" evidence="9">
    <location>
        <begin position="159"/>
        <end position="180"/>
    </location>
</feature>
<dbReference type="Gene3D" id="2.30.42.10">
    <property type="match status" value="1"/>
</dbReference>
<keyword evidence="7" id="KW-0206">Cytoskeleton</keyword>
<feature type="region of interest" description="Disordered" evidence="9">
    <location>
        <begin position="1066"/>
        <end position="1112"/>
    </location>
</feature>
<evidence type="ECO:0000256" key="9">
    <source>
        <dbReference type="SAM" id="MobiDB-lite"/>
    </source>
</evidence>
<feature type="region of interest" description="Disordered" evidence="9">
    <location>
        <begin position="370"/>
        <end position="407"/>
    </location>
</feature>
<dbReference type="SUPFAM" id="SSF50156">
    <property type="entry name" value="PDZ domain-like"/>
    <property type="match status" value="1"/>
</dbReference>
<keyword evidence="6" id="KW-0009">Actin-binding</keyword>
<feature type="compositionally biased region" description="Acidic residues" evidence="9">
    <location>
        <begin position="593"/>
        <end position="602"/>
    </location>
</feature>
<dbReference type="Ensembl" id="ENSCSRT00000025831.1">
    <property type="protein sequence ID" value="ENSCSRP00000024773.1"/>
    <property type="gene ID" value="ENSCSRG00000018555.1"/>
</dbReference>
<organism evidence="12 13">
    <name type="scientific">Chelydra serpentina</name>
    <name type="common">Snapping turtle</name>
    <name type="synonym">Testudo serpentina</name>
    <dbReference type="NCBI Taxonomy" id="8475"/>
    <lineage>
        <taxon>Eukaryota</taxon>
        <taxon>Metazoa</taxon>
        <taxon>Chordata</taxon>
        <taxon>Craniata</taxon>
        <taxon>Vertebrata</taxon>
        <taxon>Euteleostomi</taxon>
        <taxon>Archelosauria</taxon>
        <taxon>Testudinata</taxon>
        <taxon>Testudines</taxon>
        <taxon>Cryptodira</taxon>
        <taxon>Durocryptodira</taxon>
        <taxon>Americhelydia</taxon>
        <taxon>Chelydroidea</taxon>
        <taxon>Chelydridae</taxon>
        <taxon>Chelydra</taxon>
    </lineage>
</organism>
<evidence type="ECO:0000256" key="1">
    <source>
        <dbReference type="ARBA" id="ARBA00004245"/>
    </source>
</evidence>
<dbReference type="GO" id="GO:0007015">
    <property type="term" value="P:actin filament organization"/>
    <property type="evidence" value="ECO:0007669"/>
    <property type="project" value="TreeGrafter"/>
</dbReference>
<evidence type="ECO:0000256" key="8">
    <source>
        <dbReference type="SAM" id="Coils"/>
    </source>
</evidence>
<keyword evidence="3" id="KW-0217">Developmental protein</keyword>
<dbReference type="GO" id="GO:0016324">
    <property type="term" value="C:apical plasma membrane"/>
    <property type="evidence" value="ECO:0007669"/>
    <property type="project" value="TreeGrafter"/>
</dbReference>
<reference evidence="12" key="2">
    <citation type="submission" date="2025-09" db="UniProtKB">
        <authorList>
            <consortium name="Ensembl"/>
        </authorList>
    </citation>
    <scope>IDENTIFICATION</scope>
</reference>
<proteinExistence type="inferred from homology"/>
<dbReference type="PANTHER" id="PTHR15012:SF35">
    <property type="entry name" value="PROTEIN SHROOM4"/>
    <property type="match status" value="1"/>
</dbReference>
<evidence type="ECO:0000259" key="11">
    <source>
        <dbReference type="PROSITE" id="PS51307"/>
    </source>
</evidence>
<dbReference type="CDD" id="cd06750">
    <property type="entry name" value="PDZ_shroom2_3_4-like"/>
    <property type="match status" value="1"/>
</dbReference>
<evidence type="ECO:0000256" key="7">
    <source>
        <dbReference type="ARBA" id="ARBA00023212"/>
    </source>
</evidence>
<feature type="region of interest" description="Disordered" evidence="9">
    <location>
        <begin position="253"/>
        <end position="316"/>
    </location>
</feature>
<dbReference type="InterPro" id="IPR027685">
    <property type="entry name" value="Shroom_fam"/>
</dbReference>
<feature type="compositionally biased region" description="Basic and acidic residues" evidence="9">
    <location>
        <begin position="1141"/>
        <end position="1167"/>
    </location>
</feature>
<dbReference type="Gene3D" id="6.10.250.3120">
    <property type="match status" value="1"/>
</dbReference>
<accession>A0A8C3T7U7</accession>
<dbReference type="PANTHER" id="PTHR15012">
    <property type="entry name" value="APICAL PROTEIN/SHROOM-RELATED"/>
    <property type="match status" value="1"/>
</dbReference>
<dbReference type="GO" id="GO:0051015">
    <property type="term" value="F:actin filament binding"/>
    <property type="evidence" value="ECO:0007669"/>
    <property type="project" value="InterPro"/>
</dbReference>
<keyword evidence="8" id="KW-0175">Coiled coil</keyword>
<evidence type="ECO:0000259" key="10">
    <source>
        <dbReference type="PROSITE" id="PS50106"/>
    </source>
</evidence>
<feature type="region of interest" description="Disordered" evidence="9">
    <location>
        <begin position="441"/>
        <end position="716"/>
    </location>
</feature>
<dbReference type="GO" id="GO:0005912">
    <property type="term" value="C:adherens junction"/>
    <property type="evidence" value="ECO:0007669"/>
    <property type="project" value="TreeGrafter"/>
</dbReference>
<feature type="compositionally biased region" description="Basic and acidic residues" evidence="9">
    <location>
        <begin position="1277"/>
        <end position="1286"/>
    </location>
</feature>
<evidence type="ECO:0000313" key="12">
    <source>
        <dbReference type="Ensembl" id="ENSCSRP00000024773.1"/>
    </source>
</evidence>
<feature type="region of interest" description="Disordered" evidence="9">
    <location>
        <begin position="1277"/>
        <end position="1302"/>
    </location>
</feature>
<dbReference type="Pfam" id="PF08687">
    <property type="entry name" value="ASD2"/>
    <property type="match status" value="1"/>
</dbReference>
<dbReference type="PROSITE" id="PS50106">
    <property type="entry name" value="PDZ"/>
    <property type="match status" value="1"/>
</dbReference>
<dbReference type="InterPro" id="IPR014799">
    <property type="entry name" value="ASD2_dom"/>
</dbReference>
<name>A0A8C3T7U7_CHESE</name>
<feature type="region of interest" description="Disordered" evidence="9">
    <location>
        <begin position="1133"/>
        <end position="1167"/>
    </location>
</feature>
<feature type="domain" description="ASD2" evidence="11">
    <location>
        <begin position="1220"/>
        <end position="1516"/>
    </location>
</feature>
<comment type="subcellular location">
    <subcellularLocation>
        <location evidence="1">Cytoplasm</location>
        <location evidence="1">Cytoskeleton</location>
    </subcellularLocation>
</comment>
<dbReference type="InterPro" id="IPR036034">
    <property type="entry name" value="PDZ_sf"/>
</dbReference>
<protein>
    <submittedName>
        <fullName evidence="12">Shroom family member 4</fullName>
    </submittedName>
</protein>
<feature type="domain" description="PDZ" evidence="10">
    <location>
        <begin position="17"/>
        <end position="99"/>
    </location>
</feature>
<dbReference type="SMART" id="SM00228">
    <property type="entry name" value="PDZ"/>
    <property type="match status" value="1"/>
</dbReference>
<reference evidence="12" key="1">
    <citation type="submission" date="2025-08" db="UniProtKB">
        <authorList>
            <consortium name="Ensembl"/>
        </authorList>
    </citation>
    <scope>IDENTIFICATION</scope>
</reference>
<dbReference type="GO" id="GO:0030864">
    <property type="term" value="C:cortical actin cytoskeleton"/>
    <property type="evidence" value="ECO:0007669"/>
    <property type="project" value="TreeGrafter"/>
</dbReference>
<dbReference type="Proteomes" id="UP000694403">
    <property type="component" value="Unplaced"/>
</dbReference>